<dbReference type="PANTHER" id="PTHR42680">
    <property type="entry name" value="DCTP DEAMINASE"/>
    <property type="match status" value="1"/>
</dbReference>
<reference evidence="3 4" key="1">
    <citation type="journal article" date="2016" name="Nat. Commun.">
        <title>Thousands of microbial genomes shed light on interconnected biogeochemical processes in an aquifer system.</title>
        <authorList>
            <person name="Anantharaman K."/>
            <person name="Brown C.T."/>
            <person name="Hug L.A."/>
            <person name="Sharon I."/>
            <person name="Castelle C.J."/>
            <person name="Probst A.J."/>
            <person name="Thomas B.C."/>
            <person name="Singh A."/>
            <person name="Wilkins M.J."/>
            <person name="Karaoz U."/>
            <person name="Brodie E.L."/>
            <person name="Williams K.H."/>
            <person name="Hubbard S.S."/>
            <person name="Banfield J.F."/>
        </authorList>
    </citation>
    <scope>NUCLEOTIDE SEQUENCE [LARGE SCALE GENOMIC DNA]</scope>
</reference>
<evidence type="ECO:0000313" key="4">
    <source>
        <dbReference type="Proteomes" id="UP000177801"/>
    </source>
</evidence>
<dbReference type="InterPro" id="IPR036157">
    <property type="entry name" value="dUTPase-like_sf"/>
</dbReference>
<sequence length="215" mass="24385">MGVLTQRQILERIRGGGLFFRPGLDKFQVQMHSVDLRLGFTFMIPKVWHSSERGREVVTLDPLRTTGAPNFEVVELEQGQYFDLLPQEYVLVSTLETIGIPKDLMAVLYPRSSINRKGLSIDLTGIIDAGYEGQLTMPIRNNTRGQTIRLYPGERFCQLVFQPLAEEVEVIKSRHHKRDIADGLAPENENEVDLIMKGDINKLKETYPVGEESAD</sequence>
<dbReference type="InterPro" id="IPR011962">
    <property type="entry name" value="dCTP_deaminase"/>
</dbReference>
<proteinExistence type="predicted"/>
<evidence type="ECO:0000313" key="3">
    <source>
        <dbReference type="EMBL" id="OGY62303.1"/>
    </source>
</evidence>
<keyword evidence="2" id="KW-0546">Nucleotide metabolism</keyword>
<dbReference type="CDD" id="cd07557">
    <property type="entry name" value="trimeric_dUTPase"/>
    <property type="match status" value="1"/>
</dbReference>
<dbReference type="AlphaFoldDB" id="A0A1G1ZCD9"/>
<dbReference type="Gene3D" id="2.70.40.10">
    <property type="match status" value="1"/>
</dbReference>
<dbReference type="Proteomes" id="UP000177801">
    <property type="component" value="Unassembled WGS sequence"/>
</dbReference>
<dbReference type="GO" id="GO:0008829">
    <property type="term" value="F:dCTP deaminase activity"/>
    <property type="evidence" value="ECO:0007669"/>
    <property type="project" value="InterPro"/>
</dbReference>
<dbReference type="NCBIfam" id="TIGR02274">
    <property type="entry name" value="dCTP_deam"/>
    <property type="match status" value="1"/>
</dbReference>
<evidence type="ECO:0000256" key="2">
    <source>
        <dbReference type="ARBA" id="ARBA00023080"/>
    </source>
</evidence>
<organism evidence="3 4">
    <name type="scientific">Candidatus Colwellbacteria bacterium RIFCSPLOWO2_12_FULL_46_17</name>
    <dbReference type="NCBI Taxonomy" id="1797695"/>
    <lineage>
        <taxon>Bacteria</taxon>
        <taxon>Candidatus Colwelliibacteriota</taxon>
    </lineage>
</organism>
<dbReference type="GO" id="GO:0006229">
    <property type="term" value="P:dUTP biosynthetic process"/>
    <property type="evidence" value="ECO:0007669"/>
    <property type="project" value="InterPro"/>
</dbReference>
<dbReference type="Pfam" id="PF22769">
    <property type="entry name" value="DCD"/>
    <property type="match status" value="1"/>
</dbReference>
<dbReference type="SUPFAM" id="SSF51283">
    <property type="entry name" value="dUTPase-like"/>
    <property type="match status" value="1"/>
</dbReference>
<comment type="caution">
    <text evidence="3">The sequence shown here is derived from an EMBL/GenBank/DDBJ whole genome shotgun (WGS) entry which is preliminary data.</text>
</comment>
<dbReference type="PANTHER" id="PTHR42680:SF3">
    <property type="entry name" value="DCTP DEAMINASE"/>
    <property type="match status" value="1"/>
</dbReference>
<keyword evidence="1" id="KW-0378">Hydrolase</keyword>
<dbReference type="InterPro" id="IPR033704">
    <property type="entry name" value="dUTPase_trimeric"/>
</dbReference>
<gene>
    <name evidence="3" type="ORF">A3G58_00480</name>
</gene>
<evidence type="ECO:0000256" key="1">
    <source>
        <dbReference type="ARBA" id="ARBA00022801"/>
    </source>
</evidence>
<name>A0A1G1ZCD9_9BACT</name>
<dbReference type="EMBL" id="MHJD01000018">
    <property type="protein sequence ID" value="OGY62303.1"/>
    <property type="molecule type" value="Genomic_DNA"/>
</dbReference>
<accession>A0A1G1ZCD9</accession>
<protein>
    <submittedName>
        <fullName evidence="3">dCTP deaminase</fullName>
    </submittedName>
</protein>